<dbReference type="InterPro" id="IPR041522">
    <property type="entry name" value="CdaR_GGDEF"/>
</dbReference>
<evidence type="ECO:0000256" key="8">
    <source>
        <dbReference type="PROSITE-ProRule" id="PRU00169"/>
    </source>
</evidence>
<feature type="domain" description="Response regulatory" evidence="10">
    <location>
        <begin position="2"/>
        <end position="119"/>
    </location>
</feature>
<keyword evidence="6" id="KW-0238">DNA-binding</keyword>
<gene>
    <name evidence="11" type="ORF">NQZ67_27195</name>
</gene>
<dbReference type="Pfam" id="PF17853">
    <property type="entry name" value="GGDEF_2"/>
    <property type="match status" value="1"/>
</dbReference>
<dbReference type="SMART" id="SM00342">
    <property type="entry name" value="HTH_ARAC"/>
    <property type="match status" value="1"/>
</dbReference>
<dbReference type="GO" id="GO:0005737">
    <property type="term" value="C:cytoplasm"/>
    <property type="evidence" value="ECO:0007669"/>
    <property type="project" value="UniProtKB-SubCell"/>
</dbReference>
<dbReference type="SUPFAM" id="SSF52172">
    <property type="entry name" value="CheY-like"/>
    <property type="match status" value="1"/>
</dbReference>
<dbReference type="Proteomes" id="UP001141950">
    <property type="component" value="Unassembled WGS sequence"/>
</dbReference>
<dbReference type="PROSITE" id="PS01124">
    <property type="entry name" value="HTH_ARAC_FAMILY_2"/>
    <property type="match status" value="1"/>
</dbReference>
<organism evidence="11 12">
    <name type="scientific">Paenibacillus soyae</name>
    <dbReference type="NCBI Taxonomy" id="2969249"/>
    <lineage>
        <taxon>Bacteria</taxon>
        <taxon>Bacillati</taxon>
        <taxon>Bacillota</taxon>
        <taxon>Bacilli</taxon>
        <taxon>Bacillales</taxon>
        <taxon>Paenibacillaceae</taxon>
        <taxon>Paenibacillus</taxon>
    </lineage>
</organism>
<dbReference type="GO" id="GO:0000160">
    <property type="term" value="P:phosphorelay signal transduction system"/>
    <property type="evidence" value="ECO:0007669"/>
    <property type="project" value="UniProtKB-KW"/>
</dbReference>
<comment type="subcellular location">
    <subcellularLocation>
        <location evidence="1">Cytoplasm</location>
    </subcellularLocation>
</comment>
<evidence type="ECO:0000256" key="3">
    <source>
        <dbReference type="ARBA" id="ARBA00022553"/>
    </source>
</evidence>
<dbReference type="InterPro" id="IPR011006">
    <property type="entry name" value="CheY-like_superfamily"/>
</dbReference>
<dbReference type="RefSeq" id="WP_257452173.1">
    <property type="nucleotide sequence ID" value="NZ_JANIPJ010000029.1"/>
</dbReference>
<dbReference type="InterPro" id="IPR001789">
    <property type="entry name" value="Sig_transdc_resp-reg_receiver"/>
</dbReference>
<dbReference type="InterPro" id="IPR009057">
    <property type="entry name" value="Homeodomain-like_sf"/>
</dbReference>
<sequence>MNLMIVEDEIRILNSLVHNIPWEQHGIEVVATAENGKDALAILERRMPEILLLDIEMPEMDGLTLAEAVLEREPGTRIIILSGHDDFGFAQRAIGLGVAKYLLKPAGDEEVLKAVVEAADEIRSELSEKHNLHELQRMWRVRLPQLQSEFLRGWVSGRYADWELRKHSAELELELRDHSLYAAAVCEIDPLSESETRFGAKDLPLLQFSLESIAKEVLPSEEGMVFGDANGSTVLLFRSREEEAASDMTKRINVRLTRILNVVKECLKLTASAGMGSAGELAGVPRSYQQACQALQERAIYGNGIAIPYPEAGRGEGAILLDADFERQLEIAVYTGEREKANVLIDGYVEKAYAHADSSVLIYEHLLYLSGVFTRIIQTQGWWLRRVLEGDYAYFLSLETLVSKDQIVEWAKRVNQHIAAYMESERQSSSHRLVKQIVELVDRNLESDLSLHTLAERMYVNPSYLSRLFKRETGEVFSSYVQARRMEKAKELLLADAKVFDASTAVGYHDISYFAKVFRKYWGVAPSELKK</sequence>
<evidence type="ECO:0000313" key="11">
    <source>
        <dbReference type="EMBL" id="MCR2807580.1"/>
    </source>
</evidence>
<keyword evidence="3 8" id="KW-0597">Phosphoprotein</keyword>
<feature type="domain" description="HTH araC/xylS-type" evidence="9">
    <location>
        <begin position="435"/>
        <end position="531"/>
    </location>
</feature>
<evidence type="ECO:0000259" key="10">
    <source>
        <dbReference type="PROSITE" id="PS50110"/>
    </source>
</evidence>
<keyword evidence="2" id="KW-0963">Cytoplasm</keyword>
<evidence type="ECO:0000256" key="4">
    <source>
        <dbReference type="ARBA" id="ARBA00023012"/>
    </source>
</evidence>
<evidence type="ECO:0000259" key="9">
    <source>
        <dbReference type="PROSITE" id="PS01124"/>
    </source>
</evidence>
<dbReference type="PANTHER" id="PTHR42713:SF3">
    <property type="entry name" value="TRANSCRIPTIONAL REGULATORY PROTEIN HPTR"/>
    <property type="match status" value="1"/>
</dbReference>
<dbReference type="InterPro" id="IPR018060">
    <property type="entry name" value="HTH_AraC"/>
</dbReference>
<dbReference type="SUPFAM" id="SSF46689">
    <property type="entry name" value="Homeodomain-like"/>
    <property type="match status" value="2"/>
</dbReference>
<evidence type="ECO:0000256" key="2">
    <source>
        <dbReference type="ARBA" id="ARBA00022490"/>
    </source>
</evidence>
<evidence type="ECO:0000256" key="7">
    <source>
        <dbReference type="ARBA" id="ARBA00023163"/>
    </source>
</evidence>
<accession>A0A9X2MW81</accession>
<protein>
    <submittedName>
        <fullName evidence="11">Response regulator</fullName>
    </submittedName>
</protein>
<dbReference type="Pfam" id="PF00072">
    <property type="entry name" value="Response_reg"/>
    <property type="match status" value="1"/>
</dbReference>
<dbReference type="EMBL" id="JANIPJ010000029">
    <property type="protein sequence ID" value="MCR2807580.1"/>
    <property type="molecule type" value="Genomic_DNA"/>
</dbReference>
<feature type="modified residue" description="4-aspartylphosphate" evidence="8">
    <location>
        <position position="54"/>
    </location>
</feature>
<evidence type="ECO:0000256" key="5">
    <source>
        <dbReference type="ARBA" id="ARBA00023015"/>
    </source>
</evidence>
<dbReference type="PANTHER" id="PTHR42713">
    <property type="entry name" value="HISTIDINE KINASE-RELATED"/>
    <property type="match status" value="1"/>
</dbReference>
<dbReference type="Pfam" id="PF12833">
    <property type="entry name" value="HTH_18"/>
    <property type="match status" value="1"/>
</dbReference>
<keyword evidence="7" id="KW-0804">Transcription</keyword>
<dbReference type="Gene3D" id="1.10.10.60">
    <property type="entry name" value="Homeodomain-like"/>
    <property type="match status" value="2"/>
</dbReference>
<name>A0A9X2MW81_9BACL</name>
<reference evidence="11" key="1">
    <citation type="submission" date="2022-08" db="EMBL/GenBank/DDBJ databases">
        <title>The genomic sequence of strain Paenibacillus sp. SCIV0701.</title>
        <authorList>
            <person name="Zhao H."/>
        </authorList>
    </citation>
    <scope>NUCLEOTIDE SEQUENCE</scope>
    <source>
        <strain evidence="11">SCIV0701</strain>
    </source>
</reference>
<dbReference type="InterPro" id="IPR051552">
    <property type="entry name" value="HptR"/>
</dbReference>
<dbReference type="CDD" id="cd17536">
    <property type="entry name" value="REC_YesN-like"/>
    <property type="match status" value="1"/>
</dbReference>
<dbReference type="InterPro" id="IPR018062">
    <property type="entry name" value="HTH_AraC-typ_CS"/>
</dbReference>
<dbReference type="GO" id="GO:0003700">
    <property type="term" value="F:DNA-binding transcription factor activity"/>
    <property type="evidence" value="ECO:0007669"/>
    <property type="project" value="InterPro"/>
</dbReference>
<evidence type="ECO:0000256" key="1">
    <source>
        <dbReference type="ARBA" id="ARBA00004496"/>
    </source>
</evidence>
<dbReference type="GO" id="GO:0043565">
    <property type="term" value="F:sequence-specific DNA binding"/>
    <property type="evidence" value="ECO:0007669"/>
    <property type="project" value="InterPro"/>
</dbReference>
<keyword evidence="4" id="KW-0902">Two-component regulatory system</keyword>
<proteinExistence type="predicted"/>
<dbReference type="SMART" id="SM00448">
    <property type="entry name" value="REC"/>
    <property type="match status" value="1"/>
</dbReference>
<dbReference type="PROSITE" id="PS00041">
    <property type="entry name" value="HTH_ARAC_FAMILY_1"/>
    <property type="match status" value="1"/>
</dbReference>
<evidence type="ECO:0000256" key="6">
    <source>
        <dbReference type="ARBA" id="ARBA00023125"/>
    </source>
</evidence>
<comment type="caution">
    <text evidence="11">The sequence shown here is derived from an EMBL/GenBank/DDBJ whole genome shotgun (WGS) entry which is preliminary data.</text>
</comment>
<keyword evidence="5" id="KW-0805">Transcription regulation</keyword>
<keyword evidence="12" id="KW-1185">Reference proteome</keyword>
<evidence type="ECO:0000313" key="12">
    <source>
        <dbReference type="Proteomes" id="UP001141950"/>
    </source>
</evidence>
<dbReference type="Gene3D" id="3.40.50.2300">
    <property type="match status" value="1"/>
</dbReference>
<dbReference type="AlphaFoldDB" id="A0A9X2MW81"/>
<dbReference type="PROSITE" id="PS50110">
    <property type="entry name" value="RESPONSE_REGULATORY"/>
    <property type="match status" value="1"/>
</dbReference>